<keyword evidence="4" id="KW-1185">Reference proteome</keyword>
<evidence type="ECO:0000256" key="1">
    <source>
        <dbReference type="SAM" id="SignalP"/>
    </source>
</evidence>
<name>A0A9X1UHR8_9BRAD</name>
<dbReference type="EMBL" id="JAKLUA010000004">
    <property type="protein sequence ID" value="MCG2668466.1"/>
    <property type="molecule type" value="Genomic_DNA"/>
</dbReference>
<evidence type="ECO:0000313" key="4">
    <source>
        <dbReference type="Proteomes" id="UP001139012"/>
    </source>
</evidence>
<reference evidence="2" key="1">
    <citation type="submission" date="2022-01" db="EMBL/GenBank/DDBJ databases">
        <title>Genome sequnece data of strain Bradyrhizobium sp. nov.</title>
        <authorList>
            <person name="Zhang J."/>
        </authorList>
    </citation>
    <scope>NUCLEOTIDE SEQUENCE</scope>
    <source>
        <strain evidence="3">WYCCWR 12774</strain>
        <strain evidence="2">WYCCWR 13023</strain>
    </source>
</reference>
<dbReference type="Proteomes" id="UP001139054">
    <property type="component" value="Unassembled WGS sequence"/>
</dbReference>
<sequence length="93" mass="10313">MAFLSKTTIATAAFAIISSQAFSEACWDFKSDTAYMYRGPGQMSVREFGGDRRSAIMKYAAKVPKNTVFFMKDGELYSAAGMSENSLNELHME</sequence>
<protein>
    <submittedName>
        <fullName evidence="2">Uncharacterized protein</fullName>
    </submittedName>
</protein>
<gene>
    <name evidence="3" type="ORF">L6637_16020</name>
    <name evidence="2" type="ORF">L6654_18850</name>
</gene>
<organism evidence="2 5">
    <name type="scientific">Bradyrhizobium zhengyangense</name>
    <dbReference type="NCBI Taxonomy" id="2911009"/>
    <lineage>
        <taxon>Bacteria</taxon>
        <taxon>Pseudomonadati</taxon>
        <taxon>Pseudomonadota</taxon>
        <taxon>Alphaproteobacteria</taxon>
        <taxon>Hyphomicrobiales</taxon>
        <taxon>Nitrobacteraceae</taxon>
        <taxon>Bradyrhizobium</taxon>
    </lineage>
</organism>
<dbReference type="AlphaFoldDB" id="A0A9X1UHR8"/>
<dbReference type="RefSeq" id="WP_237866140.1">
    <property type="nucleotide sequence ID" value="NZ_JAKLTY010000011.1"/>
</dbReference>
<proteinExistence type="predicted"/>
<evidence type="ECO:0000313" key="3">
    <source>
        <dbReference type="EMBL" id="MCG2668466.1"/>
    </source>
</evidence>
<accession>A0A9X1UHR8</accession>
<feature type="chain" id="PRO_5040756093" evidence="1">
    <location>
        <begin position="24"/>
        <end position="93"/>
    </location>
</feature>
<feature type="signal peptide" evidence="1">
    <location>
        <begin position="1"/>
        <end position="23"/>
    </location>
</feature>
<keyword evidence="1" id="KW-0732">Signal</keyword>
<dbReference type="Proteomes" id="UP001139012">
    <property type="component" value="Unassembled WGS sequence"/>
</dbReference>
<evidence type="ECO:0000313" key="2">
    <source>
        <dbReference type="EMBL" id="MCG2628697.1"/>
    </source>
</evidence>
<dbReference type="EMBL" id="JAKLTY010000011">
    <property type="protein sequence ID" value="MCG2628697.1"/>
    <property type="molecule type" value="Genomic_DNA"/>
</dbReference>
<comment type="caution">
    <text evidence="2">The sequence shown here is derived from an EMBL/GenBank/DDBJ whole genome shotgun (WGS) entry which is preliminary data.</text>
</comment>
<evidence type="ECO:0000313" key="5">
    <source>
        <dbReference type="Proteomes" id="UP001139054"/>
    </source>
</evidence>